<evidence type="ECO:0000313" key="3">
    <source>
        <dbReference type="Proteomes" id="UP001219525"/>
    </source>
</evidence>
<protein>
    <submittedName>
        <fullName evidence="2">Uncharacterized protein</fullName>
    </submittedName>
</protein>
<name>A0AAD7E2B7_9AGAR</name>
<proteinExistence type="predicted"/>
<feature type="region of interest" description="Disordered" evidence="1">
    <location>
        <begin position="187"/>
        <end position="207"/>
    </location>
</feature>
<evidence type="ECO:0000313" key="2">
    <source>
        <dbReference type="EMBL" id="KAJ7224558.1"/>
    </source>
</evidence>
<gene>
    <name evidence="2" type="ORF">GGX14DRAFT_557417</name>
</gene>
<accession>A0AAD7E2B7</accession>
<sequence length="370" mass="39736">MVGALIKFKSEKVQKLFFSRTPQATAQYSDFHHSMLTYIAIVAPIIRALWSLEAAHAMASDPEAVSGIPRDLANKVTSIYNKRYIEFFENELYFVAFCMDPPAEMCNRRHYCRSTCHVTPLFNVRTTHLCHEAAAAIYANSAAACTSVHITVFAAAGTIELPLPHIVAARLPLSCTSRARKLSVFAAADTPEPPPPPPSPRCHGAPPPLPKADAVLENFVSHLPFPVFPVAITRSFFAGSSGTAVLRVVGRPRAASAAPAISFQVGGECTALAGLRGREEEVRRIPQTMHEFFKKKAPVVPSTVNASATIRPSAPPPIPALGNTPATLAGSSPPACAARSESSRRLDRLLRELLDGAACESPTDVHATLD</sequence>
<comment type="caution">
    <text evidence="2">The sequence shown here is derived from an EMBL/GenBank/DDBJ whole genome shotgun (WGS) entry which is preliminary data.</text>
</comment>
<dbReference type="Proteomes" id="UP001219525">
    <property type="component" value="Unassembled WGS sequence"/>
</dbReference>
<reference evidence="2" key="1">
    <citation type="submission" date="2023-03" db="EMBL/GenBank/DDBJ databases">
        <title>Massive genome expansion in bonnet fungi (Mycena s.s.) driven by repeated elements and novel gene families across ecological guilds.</title>
        <authorList>
            <consortium name="Lawrence Berkeley National Laboratory"/>
            <person name="Harder C.B."/>
            <person name="Miyauchi S."/>
            <person name="Viragh M."/>
            <person name="Kuo A."/>
            <person name="Thoen E."/>
            <person name="Andreopoulos B."/>
            <person name="Lu D."/>
            <person name="Skrede I."/>
            <person name="Drula E."/>
            <person name="Henrissat B."/>
            <person name="Morin E."/>
            <person name="Kohler A."/>
            <person name="Barry K."/>
            <person name="LaButti K."/>
            <person name="Morin E."/>
            <person name="Salamov A."/>
            <person name="Lipzen A."/>
            <person name="Mereny Z."/>
            <person name="Hegedus B."/>
            <person name="Baldrian P."/>
            <person name="Stursova M."/>
            <person name="Weitz H."/>
            <person name="Taylor A."/>
            <person name="Grigoriev I.V."/>
            <person name="Nagy L.G."/>
            <person name="Martin F."/>
            <person name="Kauserud H."/>
        </authorList>
    </citation>
    <scope>NUCLEOTIDE SEQUENCE</scope>
    <source>
        <strain evidence="2">9144</strain>
    </source>
</reference>
<evidence type="ECO:0000256" key="1">
    <source>
        <dbReference type="SAM" id="MobiDB-lite"/>
    </source>
</evidence>
<feature type="compositionally biased region" description="Pro residues" evidence="1">
    <location>
        <begin position="191"/>
        <end position="207"/>
    </location>
</feature>
<feature type="region of interest" description="Disordered" evidence="1">
    <location>
        <begin position="307"/>
        <end position="343"/>
    </location>
</feature>
<dbReference type="EMBL" id="JARJCW010000005">
    <property type="protein sequence ID" value="KAJ7224558.1"/>
    <property type="molecule type" value="Genomic_DNA"/>
</dbReference>
<dbReference type="AlphaFoldDB" id="A0AAD7E2B7"/>
<organism evidence="2 3">
    <name type="scientific">Mycena pura</name>
    <dbReference type="NCBI Taxonomy" id="153505"/>
    <lineage>
        <taxon>Eukaryota</taxon>
        <taxon>Fungi</taxon>
        <taxon>Dikarya</taxon>
        <taxon>Basidiomycota</taxon>
        <taxon>Agaricomycotina</taxon>
        <taxon>Agaricomycetes</taxon>
        <taxon>Agaricomycetidae</taxon>
        <taxon>Agaricales</taxon>
        <taxon>Marasmiineae</taxon>
        <taxon>Mycenaceae</taxon>
        <taxon>Mycena</taxon>
    </lineage>
</organism>
<keyword evidence="3" id="KW-1185">Reference proteome</keyword>